<keyword evidence="4 8" id="KW-0812">Transmembrane</keyword>
<sequence>MRFDPVRATPAAVRQWWVLGGRTIVPALLSGELLTCVLAPIVFTAGFYIPLNRVMSFAGTGFSSYAQFMMPLVILQACAFTAISAALRAATDAASGLDRRFTAMPIRPLVPVAARMSGSAVRLVISLATAVLCGHVIGFRFRLDAAHTLGFLALSLCIGLAFTLAADVVGTAFRSPESITQILGLPPVILGMLSTGLAPVRQFPHWIQPFVRNQPVSQFATALRAFAGDTGGHCPALTPALLAPSLYWIAAIFAVCVPVAWRLNTRSHR</sequence>
<feature type="transmembrane region" description="Helical" evidence="8">
    <location>
        <begin position="112"/>
        <end position="137"/>
    </location>
</feature>
<evidence type="ECO:0000256" key="1">
    <source>
        <dbReference type="ARBA" id="ARBA00004651"/>
    </source>
</evidence>
<dbReference type="GO" id="GO:0046677">
    <property type="term" value="P:response to antibiotic"/>
    <property type="evidence" value="ECO:0007669"/>
    <property type="project" value="UniProtKB-KW"/>
</dbReference>
<evidence type="ECO:0000256" key="8">
    <source>
        <dbReference type="SAM" id="Phobius"/>
    </source>
</evidence>
<name>A0A7K1V2P6_9NOCA</name>
<evidence type="ECO:0000313" key="10">
    <source>
        <dbReference type="EMBL" id="MVU80906.1"/>
    </source>
</evidence>
<dbReference type="AlphaFoldDB" id="A0A7K1V2P6"/>
<dbReference type="PANTHER" id="PTHR43077:SF8">
    <property type="entry name" value="DOXORUBICIN RESISTANCE ABC TRANSPORTER PERMEASE PROTEIN DRRB"/>
    <property type="match status" value="1"/>
</dbReference>
<evidence type="ECO:0000256" key="5">
    <source>
        <dbReference type="ARBA" id="ARBA00022989"/>
    </source>
</evidence>
<evidence type="ECO:0000256" key="2">
    <source>
        <dbReference type="ARBA" id="ARBA00007783"/>
    </source>
</evidence>
<feature type="transmembrane region" description="Helical" evidence="8">
    <location>
        <begin position="69"/>
        <end position="91"/>
    </location>
</feature>
<organism evidence="10 11">
    <name type="scientific">Nocardia terrae</name>
    <dbReference type="NCBI Taxonomy" id="2675851"/>
    <lineage>
        <taxon>Bacteria</taxon>
        <taxon>Bacillati</taxon>
        <taxon>Actinomycetota</taxon>
        <taxon>Actinomycetes</taxon>
        <taxon>Mycobacteriales</taxon>
        <taxon>Nocardiaceae</taxon>
        <taxon>Nocardia</taxon>
    </lineage>
</organism>
<gene>
    <name evidence="10" type="ORF">GPX89_27110</name>
</gene>
<feature type="transmembrane region" description="Helical" evidence="8">
    <location>
        <begin position="149"/>
        <end position="170"/>
    </location>
</feature>
<reference evidence="10 11" key="1">
    <citation type="submission" date="2019-12" db="EMBL/GenBank/DDBJ databases">
        <title>Nocardia sp. nov. ET3-3 isolated from soil.</title>
        <authorList>
            <person name="Kanchanasin P."/>
            <person name="Tanasupawat S."/>
            <person name="Yuki M."/>
            <person name="Kudo T."/>
        </authorList>
    </citation>
    <scope>NUCLEOTIDE SEQUENCE [LARGE SCALE GENOMIC DNA]</scope>
    <source>
        <strain evidence="10 11">ET3-3</strain>
    </source>
</reference>
<keyword evidence="11" id="KW-1185">Reference proteome</keyword>
<dbReference type="Proteomes" id="UP000466794">
    <property type="component" value="Unassembled WGS sequence"/>
</dbReference>
<dbReference type="InterPro" id="IPR013525">
    <property type="entry name" value="ABC2_TM"/>
</dbReference>
<evidence type="ECO:0000259" key="9">
    <source>
        <dbReference type="Pfam" id="PF12698"/>
    </source>
</evidence>
<dbReference type="EMBL" id="WRPP01000005">
    <property type="protein sequence ID" value="MVU80906.1"/>
    <property type="molecule type" value="Genomic_DNA"/>
</dbReference>
<evidence type="ECO:0000256" key="6">
    <source>
        <dbReference type="ARBA" id="ARBA00023136"/>
    </source>
</evidence>
<evidence type="ECO:0000256" key="7">
    <source>
        <dbReference type="ARBA" id="ARBA00023251"/>
    </source>
</evidence>
<accession>A0A7K1V2P6</accession>
<evidence type="ECO:0000256" key="4">
    <source>
        <dbReference type="ARBA" id="ARBA00022692"/>
    </source>
</evidence>
<keyword evidence="6 8" id="KW-0472">Membrane</keyword>
<evidence type="ECO:0000256" key="3">
    <source>
        <dbReference type="ARBA" id="ARBA00022475"/>
    </source>
</evidence>
<dbReference type="Pfam" id="PF12698">
    <property type="entry name" value="ABC2_membrane_3"/>
    <property type="match status" value="1"/>
</dbReference>
<dbReference type="InterPro" id="IPR051328">
    <property type="entry name" value="T7SS_ABC-Transporter"/>
</dbReference>
<protein>
    <submittedName>
        <fullName evidence="10">ABC transporter permease</fullName>
    </submittedName>
</protein>
<dbReference type="GO" id="GO:0043190">
    <property type="term" value="C:ATP-binding cassette (ABC) transporter complex"/>
    <property type="evidence" value="ECO:0007669"/>
    <property type="project" value="InterPro"/>
</dbReference>
<keyword evidence="5 8" id="KW-1133">Transmembrane helix</keyword>
<dbReference type="InterPro" id="IPR000412">
    <property type="entry name" value="ABC_2_transport"/>
</dbReference>
<comment type="caution">
    <text evidence="10">The sequence shown here is derived from an EMBL/GenBank/DDBJ whole genome shotgun (WGS) entry which is preliminary data.</text>
</comment>
<feature type="domain" description="ABC-2 type transporter transmembrane" evidence="9">
    <location>
        <begin position="62"/>
        <end position="261"/>
    </location>
</feature>
<evidence type="ECO:0000313" key="11">
    <source>
        <dbReference type="Proteomes" id="UP000466794"/>
    </source>
</evidence>
<keyword evidence="7" id="KW-0046">Antibiotic resistance</keyword>
<comment type="similarity">
    <text evidence="2">Belongs to the ABC-2 integral membrane protein family.</text>
</comment>
<feature type="transmembrane region" description="Helical" evidence="8">
    <location>
        <begin position="24"/>
        <end position="49"/>
    </location>
</feature>
<feature type="transmembrane region" description="Helical" evidence="8">
    <location>
        <begin position="182"/>
        <end position="200"/>
    </location>
</feature>
<proteinExistence type="inferred from homology"/>
<comment type="subcellular location">
    <subcellularLocation>
        <location evidence="1">Cell membrane</location>
        <topology evidence="1">Multi-pass membrane protein</topology>
    </subcellularLocation>
</comment>
<feature type="transmembrane region" description="Helical" evidence="8">
    <location>
        <begin position="245"/>
        <end position="263"/>
    </location>
</feature>
<keyword evidence="3" id="KW-1003">Cell membrane</keyword>
<dbReference type="GO" id="GO:0140359">
    <property type="term" value="F:ABC-type transporter activity"/>
    <property type="evidence" value="ECO:0007669"/>
    <property type="project" value="InterPro"/>
</dbReference>
<dbReference type="PIRSF" id="PIRSF006648">
    <property type="entry name" value="DrrB"/>
    <property type="match status" value="1"/>
</dbReference>
<dbReference type="PANTHER" id="PTHR43077">
    <property type="entry name" value="TRANSPORT PERMEASE YVFS-RELATED"/>
    <property type="match status" value="1"/>
</dbReference>